<gene>
    <name evidence="1" type="ORF">QF030_007694</name>
</gene>
<keyword evidence="2" id="KW-1185">Reference proteome</keyword>
<proteinExistence type="predicted"/>
<dbReference type="Proteomes" id="UP001230654">
    <property type="component" value="Unassembled WGS sequence"/>
</dbReference>
<reference evidence="1 2" key="1">
    <citation type="submission" date="2023-07" db="EMBL/GenBank/DDBJ databases">
        <title>Comparative genomics of wheat-associated soil bacteria to identify genetic determinants of phenazine resistance.</title>
        <authorList>
            <person name="Mouncey N."/>
        </authorList>
    </citation>
    <scope>NUCLEOTIDE SEQUENCE [LARGE SCALE GENOMIC DNA]</scope>
    <source>
        <strain evidence="1 2">B2I6</strain>
    </source>
</reference>
<evidence type="ECO:0008006" key="3">
    <source>
        <dbReference type="Google" id="ProtNLM"/>
    </source>
</evidence>
<evidence type="ECO:0000313" key="1">
    <source>
        <dbReference type="EMBL" id="MDQ0585516.1"/>
    </source>
</evidence>
<organism evidence="1 2">
    <name type="scientific">Streptomyces rishiriensis</name>
    <dbReference type="NCBI Taxonomy" id="68264"/>
    <lineage>
        <taxon>Bacteria</taxon>
        <taxon>Bacillati</taxon>
        <taxon>Actinomycetota</taxon>
        <taxon>Actinomycetes</taxon>
        <taxon>Kitasatosporales</taxon>
        <taxon>Streptomycetaceae</taxon>
        <taxon>Streptomyces</taxon>
    </lineage>
</organism>
<comment type="caution">
    <text evidence="1">The sequence shown here is derived from an EMBL/GenBank/DDBJ whole genome shotgun (WGS) entry which is preliminary data.</text>
</comment>
<protein>
    <recommendedName>
        <fullName evidence="3">Transposase DDE domain-containing protein</fullName>
    </recommendedName>
</protein>
<evidence type="ECO:0000313" key="2">
    <source>
        <dbReference type="Proteomes" id="UP001230654"/>
    </source>
</evidence>
<name>A0ABU0P294_STRRH</name>
<dbReference type="EMBL" id="JAUSWV010000002">
    <property type="protein sequence ID" value="MDQ0585516.1"/>
    <property type="molecule type" value="Genomic_DNA"/>
</dbReference>
<accession>A0ABU0P294</accession>
<sequence length="86" mass="9077">MRPRLVVSADGPGVVSHAGSRLLADLSNVTSLTSAFTDALRPRGAGHDPGRIAVDLAIMLADGGEVAAATVQPVLPFMRERWRTAW</sequence>